<evidence type="ECO:0000256" key="8">
    <source>
        <dbReference type="ARBA" id="ARBA00022989"/>
    </source>
</evidence>
<comment type="caution">
    <text evidence="13">The sequence shown here is derived from an EMBL/GenBank/DDBJ whole genome shotgun (WGS) entry which is preliminary data.</text>
</comment>
<feature type="signal peptide" evidence="11">
    <location>
        <begin position="1"/>
        <end position="25"/>
    </location>
</feature>
<keyword evidence="4" id="KW-0812">Transmembrane</keyword>
<dbReference type="EMBL" id="VEPZ02001640">
    <property type="protein sequence ID" value="KAE8664981.1"/>
    <property type="molecule type" value="Genomic_DNA"/>
</dbReference>
<evidence type="ECO:0000256" key="2">
    <source>
        <dbReference type="ARBA" id="ARBA00022527"/>
    </source>
</evidence>
<dbReference type="PANTHER" id="PTHR34590:SF10">
    <property type="entry name" value="RECEPTOR-LIKE PROTEIN KINASE HERK 1"/>
    <property type="match status" value="1"/>
</dbReference>
<dbReference type="GO" id="GO:0004674">
    <property type="term" value="F:protein serine/threonine kinase activity"/>
    <property type="evidence" value="ECO:0007669"/>
    <property type="project" value="UniProtKB-KW"/>
</dbReference>
<evidence type="ECO:0000256" key="6">
    <source>
        <dbReference type="ARBA" id="ARBA00022741"/>
    </source>
</evidence>
<evidence type="ECO:0000256" key="1">
    <source>
        <dbReference type="ARBA" id="ARBA00004479"/>
    </source>
</evidence>
<evidence type="ECO:0000256" key="10">
    <source>
        <dbReference type="ARBA" id="ARBA00023180"/>
    </source>
</evidence>
<gene>
    <name evidence="13" type="ORF">F3Y22_tig00112737pilonHSYRG00085</name>
</gene>
<evidence type="ECO:0000313" key="14">
    <source>
        <dbReference type="Proteomes" id="UP000436088"/>
    </source>
</evidence>
<keyword evidence="6" id="KW-0547">Nucleotide-binding</keyword>
<proteinExistence type="predicted"/>
<evidence type="ECO:0000259" key="12">
    <source>
        <dbReference type="Pfam" id="PF12819"/>
    </source>
</evidence>
<dbReference type="AlphaFoldDB" id="A0A6A2WV44"/>
<dbReference type="Proteomes" id="UP000436088">
    <property type="component" value="Unassembled WGS sequence"/>
</dbReference>
<keyword evidence="10" id="KW-0325">Glycoprotein</keyword>
<keyword evidence="8" id="KW-1133">Transmembrane helix</keyword>
<keyword evidence="3" id="KW-0808">Transferase</keyword>
<sequence>MMGCKVFEFLFWVSWILCLTLFSNGFTPADNYLIDCGSPSNTTVGDRFFLADNLASKLLSAPENVLGNTSKSVTSSDDSPLYQTARIFTGVSKYTFSISRSGRHWIRLYFYPFVHASYNTSTVKFDVSTENHVLLSSFSVQSLLVKELSVNVTTNSLAITFSPSHNSFAFINTLEVVLVPDQLIQDTAGSVQSLMGFQGLTLQALETVARVNMGGSTISYQNDTLWRTWVPDQRFLVGKNLALSVSNIRFVKYVEDGSTEYIAPNSVYGTCTRMNSVNDSSSNFNVTWEFDMDPGFQ</sequence>
<dbReference type="GO" id="GO:0005524">
    <property type="term" value="F:ATP binding"/>
    <property type="evidence" value="ECO:0007669"/>
    <property type="project" value="UniProtKB-KW"/>
</dbReference>
<evidence type="ECO:0000256" key="4">
    <source>
        <dbReference type="ARBA" id="ARBA00022692"/>
    </source>
</evidence>
<comment type="subcellular location">
    <subcellularLocation>
        <location evidence="1">Membrane</location>
        <topology evidence="1">Single-pass type I membrane protein</topology>
    </subcellularLocation>
</comment>
<dbReference type="FunFam" id="2.60.120.430:FF:000005">
    <property type="entry name" value="Putative receptor-like protein kinase"/>
    <property type="match status" value="1"/>
</dbReference>
<organism evidence="13 14">
    <name type="scientific">Hibiscus syriacus</name>
    <name type="common">Rose of Sharon</name>
    <dbReference type="NCBI Taxonomy" id="106335"/>
    <lineage>
        <taxon>Eukaryota</taxon>
        <taxon>Viridiplantae</taxon>
        <taxon>Streptophyta</taxon>
        <taxon>Embryophyta</taxon>
        <taxon>Tracheophyta</taxon>
        <taxon>Spermatophyta</taxon>
        <taxon>Magnoliopsida</taxon>
        <taxon>eudicotyledons</taxon>
        <taxon>Gunneridae</taxon>
        <taxon>Pentapetalae</taxon>
        <taxon>rosids</taxon>
        <taxon>malvids</taxon>
        <taxon>Malvales</taxon>
        <taxon>Malvaceae</taxon>
        <taxon>Malvoideae</taxon>
        <taxon>Hibiscus</taxon>
    </lineage>
</organism>
<keyword evidence="2" id="KW-0418">Kinase</keyword>
<evidence type="ECO:0000256" key="3">
    <source>
        <dbReference type="ARBA" id="ARBA00022679"/>
    </source>
</evidence>
<keyword evidence="7" id="KW-0067">ATP-binding</keyword>
<reference evidence="13" key="1">
    <citation type="submission" date="2019-09" db="EMBL/GenBank/DDBJ databases">
        <title>Draft genome information of white flower Hibiscus syriacus.</title>
        <authorList>
            <person name="Kim Y.-M."/>
        </authorList>
    </citation>
    <scope>NUCLEOTIDE SEQUENCE [LARGE SCALE GENOMIC DNA]</scope>
    <source>
        <strain evidence="13">YM2019G1</strain>
    </source>
</reference>
<protein>
    <submittedName>
        <fullName evidence="13">Receptor-like protein kinase HERK 1</fullName>
    </submittedName>
</protein>
<keyword evidence="2" id="KW-0723">Serine/threonine-protein kinase</keyword>
<dbReference type="GO" id="GO:0016020">
    <property type="term" value="C:membrane"/>
    <property type="evidence" value="ECO:0007669"/>
    <property type="project" value="UniProtKB-SubCell"/>
</dbReference>
<name>A0A6A2WV44_HIBSY</name>
<feature type="chain" id="PRO_5025510225" evidence="11">
    <location>
        <begin position="26"/>
        <end position="297"/>
    </location>
</feature>
<evidence type="ECO:0000313" key="13">
    <source>
        <dbReference type="EMBL" id="KAE8664981.1"/>
    </source>
</evidence>
<keyword evidence="5 11" id="KW-0732">Signal</keyword>
<evidence type="ECO:0000256" key="5">
    <source>
        <dbReference type="ARBA" id="ARBA00022729"/>
    </source>
</evidence>
<dbReference type="InterPro" id="IPR045272">
    <property type="entry name" value="ANXUR1/2-like"/>
</dbReference>
<evidence type="ECO:0000256" key="11">
    <source>
        <dbReference type="SAM" id="SignalP"/>
    </source>
</evidence>
<keyword evidence="14" id="KW-1185">Reference proteome</keyword>
<dbReference type="InterPro" id="IPR024788">
    <property type="entry name" value="Malectin-like_Carb-bd_dom"/>
</dbReference>
<feature type="domain" description="Malectin-like" evidence="12">
    <location>
        <begin position="34"/>
        <end position="294"/>
    </location>
</feature>
<dbReference type="Pfam" id="PF12819">
    <property type="entry name" value="Malectin_like"/>
    <property type="match status" value="1"/>
</dbReference>
<dbReference type="Gene3D" id="2.60.120.430">
    <property type="entry name" value="Galactose-binding lectin"/>
    <property type="match status" value="2"/>
</dbReference>
<evidence type="ECO:0000256" key="9">
    <source>
        <dbReference type="ARBA" id="ARBA00023136"/>
    </source>
</evidence>
<dbReference type="GO" id="GO:0004714">
    <property type="term" value="F:transmembrane receptor protein tyrosine kinase activity"/>
    <property type="evidence" value="ECO:0007669"/>
    <property type="project" value="InterPro"/>
</dbReference>
<evidence type="ECO:0000256" key="7">
    <source>
        <dbReference type="ARBA" id="ARBA00022840"/>
    </source>
</evidence>
<accession>A0A6A2WV44</accession>
<keyword evidence="9" id="KW-0472">Membrane</keyword>
<dbReference type="PANTHER" id="PTHR34590">
    <property type="entry name" value="OS03G0124300 PROTEIN-RELATED"/>
    <property type="match status" value="1"/>
</dbReference>